<evidence type="ECO:0000256" key="3">
    <source>
        <dbReference type="ARBA" id="ARBA00022741"/>
    </source>
</evidence>
<dbReference type="EMBL" id="NVSR01000170">
    <property type="protein sequence ID" value="PCI21960.1"/>
    <property type="molecule type" value="Genomic_DNA"/>
</dbReference>
<dbReference type="PROSITE" id="PS00211">
    <property type="entry name" value="ABC_TRANSPORTER_1"/>
    <property type="match status" value="1"/>
</dbReference>
<dbReference type="SMART" id="SM00382">
    <property type="entry name" value="AAA"/>
    <property type="match status" value="1"/>
</dbReference>
<evidence type="ECO:0000256" key="4">
    <source>
        <dbReference type="ARBA" id="ARBA00022840"/>
    </source>
</evidence>
<feature type="domain" description="ABC transporter" evidence="5">
    <location>
        <begin position="6"/>
        <end position="255"/>
    </location>
</feature>
<dbReference type="InterPro" id="IPR017871">
    <property type="entry name" value="ABC_transporter-like_CS"/>
</dbReference>
<evidence type="ECO:0000313" key="6">
    <source>
        <dbReference type="EMBL" id="PCI21960.1"/>
    </source>
</evidence>
<dbReference type="Proteomes" id="UP000218113">
    <property type="component" value="Unassembled WGS sequence"/>
</dbReference>
<dbReference type="GO" id="GO:0055085">
    <property type="term" value="P:transmembrane transport"/>
    <property type="evidence" value="ECO:0007669"/>
    <property type="project" value="UniProtKB-ARBA"/>
</dbReference>
<dbReference type="Pfam" id="PF08352">
    <property type="entry name" value="oligo_HPY"/>
    <property type="match status" value="1"/>
</dbReference>
<reference evidence="7" key="1">
    <citation type="submission" date="2017-08" db="EMBL/GenBank/DDBJ databases">
        <title>A dynamic microbial community with high functional redundancy inhabits the cold, oxic subseafloor aquifer.</title>
        <authorList>
            <person name="Tully B.J."/>
            <person name="Wheat C.G."/>
            <person name="Glazer B.T."/>
            <person name="Huber J.A."/>
        </authorList>
    </citation>
    <scope>NUCLEOTIDE SEQUENCE [LARGE SCALE GENOMIC DNA]</scope>
</reference>
<comment type="caution">
    <text evidence="6">The sequence shown here is derived from an EMBL/GenBank/DDBJ whole genome shotgun (WGS) entry which is preliminary data.</text>
</comment>
<dbReference type="InterPro" id="IPR013563">
    <property type="entry name" value="Oligopep_ABC_C"/>
</dbReference>
<dbReference type="GO" id="GO:0016887">
    <property type="term" value="F:ATP hydrolysis activity"/>
    <property type="evidence" value="ECO:0007669"/>
    <property type="project" value="InterPro"/>
</dbReference>
<dbReference type="CDD" id="cd03257">
    <property type="entry name" value="ABC_NikE_OppD_transporters"/>
    <property type="match status" value="1"/>
</dbReference>
<dbReference type="Gene3D" id="3.40.50.300">
    <property type="entry name" value="P-loop containing nucleotide triphosphate hydrolases"/>
    <property type="match status" value="1"/>
</dbReference>
<dbReference type="PROSITE" id="PS50893">
    <property type="entry name" value="ABC_TRANSPORTER_2"/>
    <property type="match status" value="1"/>
</dbReference>
<accession>A0A2A4SKQ0</accession>
<dbReference type="Pfam" id="PF00005">
    <property type="entry name" value="ABC_tran"/>
    <property type="match status" value="1"/>
</dbReference>
<evidence type="ECO:0000256" key="2">
    <source>
        <dbReference type="ARBA" id="ARBA00022448"/>
    </source>
</evidence>
<dbReference type="GO" id="GO:0005524">
    <property type="term" value="F:ATP binding"/>
    <property type="evidence" value="ECO:0007669"/>
    <property type="project" value="UniProtKB-KW"/>
</dbReference>
<gene>
    <name evidence="6" type="ORF">COB67_13695</name>
</gene>
<keyword evidence="3" id="KW-0547">Nucleotide-binding</keyword>
<dbReference type="SUPFAM" id="SSF52540">
    <property type="entry name" value="P-loop containing nucleoside triphosphate hydrolases"/>
    <property type="match status" value="1"/>
</dbReference>
<dbReference type="NCBIfam" id="TIGR01727">
    <property type="entry name" value="oligo_HPY"/>
    <property type="match status" value="1"/>
</dbReference>
<comment type="similarity">
    <text evidence="1">Belongs to the ABC transporter superfamily.</text>
</comment>
<organism evidence="6 7">
    <name type="scientific">SAR324 cluster bacterium</name>
    <dbReference type="NCBI Taxonomy" id="2024889"/>
    <lineage>
        <taxon>Bacteria</taxon>
        <taxon>Deltaproteobacteria</taxon>
        <taxon>SAR324 cluster</taxon>
    </lineage>
</organism>
<dbReference type="InterPro" id="IPR003593">
    <property type="entry name" value="AAA+_ATPase"/>
</dbReference>
<dbReference type="NCBIfam" id="NF008453">
    <property type="entry name" value="PRK11308.1"/>
    <property type="match status" value="1"/>
</dbReference>
<sequence length="323" mass="36440">MEKPILEIKNLKKHYAIAKGLFQKPDVLKANNDLSFEVFKGETFAIVGESGCGKSTIAKMLLKIEGITGGQILFEGKDITKLSKSEMVQYRKDVQIIFQDPYSSLNPRWKVGKIIGEPLRLNTDLSKQEIEKKVRTLMDKVGLLEEHFDRFPHQFSGGQRQRIGIARALALSPKVIVCDEPVSALDVSIQSQVLNLLMDLQKEFQFTYIFISHDLGVVEHISDRIMVMYLGKCVEIATVEQLMGNPLHPYTKALLSAIPDIDPDKRKEKVLLQGELVTPINPPPGCLFRTRCPHAQEDCKKISMDLEEANNGHYSACPFFLKD</sequence>
<dbReference type="PANTHER" id="PTHR43776">
    <property type="entry name" value="TRANSPORT ATP-BINDING PROTEIN"/>
    <property type="match status" value="1"/>
</dbReference>
<dbReference type="InterPro" id="IPR003439">
    <property type="entry name" value="ABC_transporter-like_ATP-bd"/>
</dbReference>
<dbReference type="InterPro" id="IPR050319">
    <property type="entry name" value="ABC_transp_ATP-bind"/>
</dbReference>
<keyword evidence="2" id="KW-0813">Transport</keyword>
<protein>
    <submittedName>
        <fullName evidence="6">Oligopeptide ABC transporter ATP-binding protein OppF</fullName>
    </submittedName>
</protein>
<proteinExistence type="inferred from homology"/>
<dbReference type="AlphaFoldDB" id="A0A2A4SKQ0"/>
<dbReference type="PANTHER" id="PTHR43776:SF7">
    <property type="entry name" value="D,D-DIPEPTIDE TRANSPORT ATP-BINDING PROTEIN DDPF-RELATED"/>
    <property type="match status" value="1"/>
</dbReference>
<keyword evidence="4 6" id="KW-0067">ATP-binding</keyword>
<dbReference type="FunFam" id="3.40.50.300:FF:000016">
    <property type="entry name" value="Oligopeptide ABC transporter ATP-binding component"/>
    <property type="match status" value="1"/>
</dbReference>
<evidence type="ECO:0000313" key="7">
    <source>
        <dbReference type="Proteomes" id="UP000218113"/>
    </source>
</evidence>
<evidence type="ECO:0000259" key="5">
    <source>
        <dbReference type="PROSITE" id="PS50893"/>
    </source>
</evidence>
<name>A0A2A4SKQ0_9DELT</name>
<dbReference type="InterPro" id="IPR027417">
    <property type="entry name" value="P-loop_NTPase"/>
</dbReference>
<evidence type="ECO:0000256" key="1">
    <source>
        <dbReference type="ARBA" id="ARBA00005417"/>
    </source>
</evidence>
<dbReference type="GO" id="GO:0015833">
    <property type="term" value="P:peptide transport"/>
    <property type="evidence" value="ECO:0007669"/>
    <property type="project" value="InterPro"/>
</dbReference>